<protein>
    <submittedName>
        <fullName evidence="1">Uncharacterized protein</fullName>
    </submittedName>
</protein>
<reference evidence="1 2" key="1">
    <citation type="submission" date="2022-05" db="EMBL/GenBank/DDBJ databases">
        <title>Diverse viruses of marine archaea discovered using metagenomics.</title>
        <authorList>
            <person name="Zhou Y."/>
        </authorList>
    </citation>
    <scope>NUCLEOTIDE SEQUENCE [LARGE SCALE GENOMIC DNA]</scope>
    <source>
        <strain evidence="1">YSH_462411</strain>
    </source>
</reference>
<evidence type="ECO:0000313" key="2">
    <source>
        <dbReference type="Proteomes" id="UP001156919"/>
    </source>
</evidence>
<organism evidence="1 2">
    <name type="scientific">Nitrososphaeria virus YSH_462411</name>
    <dbReference type="NCBI Taxonomy" id="3071321"/>
    <lineage>
        <taxon>Viruses</taxon>
        <taxon>Duplodnaviria</taxon>
        <taxon>Heunggongvirae</taxon>
        <taxon>Uroviricota</taxon>
        <taxon>Caudoviricetes</taxon>
        <taxon>Juravirales</taxon>
        <taxon>Yangangviridae</taxon>
        <taxon>Nohelivirus</taxon>
        <taxon>Nohelivirus yangshanense</taxon>
    </lineage>
</organism>
<sequence>MSLYTYLYNFFWISIMLKLNIRPPIPKELLDFDDIHTISETAKEELFKE</sequence>
<keyword evidence="2" id="KW-1185">Reference proteome</keyword>
<name>A0A976YF12_9CAUD</name>
<dbReference type="EMBL" id="ON649699">
    <property type="protein sequence ID" value="UVF62306.1"/>
    <property type="molecule type" value="Genomic_DNA"/>
</dbReference>
<dbReference type="Proteomes" id="UP001156919">
    <property type="component" value="Segment"/>
</dbReference>
<accession>A0A976YF12</accession>
<evidence type="ECO:0000313" key="1">
    <source>
        <dbReference type="EMBL" id="UVF62306.1"/>
    </source>
</evidence>
<proteinExistence type="predicted"/>